<feature type="transmembrane region" description="Helical" evidence="5">
    <location>
        <begin position="59"/>
        <end position="79"/>
    </location>
</feature>
<proteinExistence type="predicted"/>
<organism evidence="6 7">
    <name type="scientific">Gallionella capsiferriformans (strain ES-2)</name>
    <name type="common">Gallionella ferruginea capsiferriformans (strain ES-2)</name>
    <dbReference type="NCBI Taxonomy" id="395494"/>
    <lineage>
        <taxon>Bacteria</taxon>
        <taxon>Pseudomonadati</taxon>
        <taxon>Pseudomonadota</taxon>
        <taxon>Betaproteobacteria</taxon>
        <taxon>Nitrosomonadales</taxon>
        <taxon>Gallionellaceae</taxon>
        <taxon>Gallionella</taxon>
    </lineage>
</organism>
<gene>
    <name evidence="6" type="ordered locus">Galf_1160</name>
</gene>
<protein>
    <recommendedName>
        <fullName evidence="8">MtN3 and saliva related transmembrane protein</fullName>
    </recommendedName>
</protein>
<evidence type="ECO:0000256" key="1">
    <source>
        <dbReference type="ARBA" id="ARBA00004141"/>
    </source>
</evidence>
<dbReference type="eggNOG" id="COG4095">
    <property type="taxonomic scope" value="Bacteria"/>
</dbReference>
<keyword evidence="3 5" id="KW-1133">Transmembrane helix</keyword>
<evidence type="ECO:0000313" key="6">
    <source>
        <dbReference type="EMBL" id="ADL55188.1"/>
    </source>
</evidence>
<keyword evidence="4 5" id="KW-0472">Membrane</keyword>
<evidence type="ECO:0000256" key="4">
    <source>
        <dbReference type="ARBA" id="ARBA00023136"/>
    </source>
</evidence>
<accession>D9SF91</accession>
<evidence type="ECO:0008006" key="8">
    <source>
        <dbReference type="Google" id="ProtNLM"/>
    </source>
</evidence>
<evidence type="ECO:0000256" key="5">
    <source>
        <dbReference type="SAM" id="Phobius"/>
    </source>
</evidence>
<dbReference type="InterPro" id="IPR006603">
    <property type="entry name" value="PQ-loop_rpt"/>
</dbReference>
<comment type="subcellular location">
    <subcellularLocation>
        <location evidence="1">Membrane</location>
        <topology evidence="1">Multi-pass membrane protein</topology>
    </subcellularLocation>
</comment>
<dbReference type="OrthoDB" id="122062at2"/>
<dbReference type="EMBL" id="CP002159">
    <property type="protein sequence ID" value="ADL55188.1"/>
    <property type="molecule type" value="Genomic_DNA"/>
</dbReference>
<dbReference type="GO" id="GO:0016020">
    <property type="term" value="C:membrane"/>
    <property type="evidence" value="ECO:0007669"/>
    <property type="project" value="UniProtKB-SubCell"/>
</dbReference>
<evidence type="ECO:0000313" key="7">
    <source>
        <dbReference type="Proteomes" id="UP000001235"/>
    </source>
</evidence>
<feature type="transmembrane region" description="Helical" evidence="5">
    <location>
        <begin position="36"/>
        <end position="53"/>
    </location>
</feature>
<evidence type="ECO:0000256" key="2">
    <source>
        <dbReference type="ARBA" id="ARBA00022692"/>
    </source>
</evidence>
<dbReference type="NCBIfam" id="NF037968">
    <property type="entry name" value="SemiSWEET_2"/>
    <property type="match status" value="1"/>
</dbReference>
<sequence length="84" mass="9197" precursor="true">MISAEIIGSLAATLTTTAFIPQAWQVWRTRHTADISLGMYALFTTGVALWLGYGMLLNAWPIIIANFITLLLAGIVLLMKLKFG</sequence>
<dbReference type="HOGENOM" id="CLU_135915_2_0_4"/>
<dbReference type="STRING" id="395494.Galf_1160"/>
<dbReference type="KEGG" id="gca:Galf_1160"/>
<dbReference type="Proteomes" id="UP000001235">
    <property type="component" value="Chromosome"/>
</dbReference>
<dbReference type="InterPro" id="IPR047662">
    <property type="entry name" value="SemiSWEET"/>
</dbReference>
<dbReference type="Pfam" id="PF04193">
    <property type="entry name" value="PQ-loop"/>
    <property type="match status" value="1"/>
</dbReference>
<name>D9SF91_GALCS</name>
<evidence type="ECO:0000256" key="3">
    <source>
        <dbReference type="ARBA" id="ARBA00022989"/>
    </source>
</evidence>
<keyword evidence="2 5" id="KW-0812">Transmembrane</keyword>
<dbReference type="AlphaFoldDB" id="D9SF91"/>
<dbReference type="RefSeq" id="WP_013293127.1">
    <property type="nucleotide sequence ID" value="NC_014394.1"/>
</dbReference>
<dbReference type="GO" id="GO:0051119">
    <property type="term" value="F:sugar transmembrane transporter activity"/>
    <property type="evidence" value="ECO:0007669"/>
    <property type="project" value="InterPro"/>
</dbReference>
<keyword evidence="7" id="KW-1185">Reference proteome</keyword>
<reference evidence="6 7" key="1">
    <citation type="submission" date="2010-08" db="EMBL/GenBank/DDBJ databases">
        <title>Complete sequence of Gallionella capsiferriformans ES-2.</title>
        <authorList>
            <consortium name="US DOE Joint Genome Institute"/>
            <person name="Lucas S."/>
            <person name="Copeland A."/>
            <person name="Lapidus A."/>
            <person name="Cheng J.-F."/>
            <person name="Bruce D."/>
            <person name="Goodwin L."/>
            <person name="Pitluck S."/>
            <person name="Chertkov O."/>
            <person name="Davenport K.W."/>
            <person name="Detter J.C."/>
            <person name="Han C."/>
            <person name="Tapia R."/>
            <person name="Land M."/>
            <person name="Hauser L."/>
            <person name="Chang Y.-J."/>
            <person name="Jeffries C."/>
            <person name="Kyrpides N."/>
            <person name="Ivanova N."/>
            <person name="Mikhailova N."/>
            <person name="Shelobolina E.S."/>
            <person name="Picardal F."/>
            <person name="Roden E."/>
            <person name="Emerson D."/>
            <person name="Woyke T."/>
        </authorList>
    </citation>
    <scope>NUCLEOTIDE SEQUENCE [LARGE SCALE GENOMIC DNA]</scope>
    <source>
        <strain evidence="6 7">ES-2</strain>
    </source>
</reference>
<dbReference type="Gene3D" id="1.20.1280.290">
    <property type="match status" value="1"/>
</dbReference>